<reference evidence="2 3" key="1">
    <citation type="submission" date="2023-04" db="EMBL/GenBank/DDBJ databases">
        <title>Genome of Basidiobolus ranarum AG-B5.</title>
        <authorList>
            <person name="Stajich J.E."/>
            <person name="Carter-House D."/>
            <person name="Gryganskyi A."/>
        </authorList>
    </citation>
    <scope>NUCLEOTIDE SEQUENCE [LARGE SCALE GENOMIC DNA]</scope>
    <source>
        <strain evidence="2 3">AG-B5</strain>
    </source>
</reference>
<keyword evidence="3" id="KW-1185">Reference proteome</keyword>
<dbReference type="EMBL" id="JASJQH010005243">
    <property type="protein sequence ID" value="KAK9746598.1"/>
    <property type="molecule type" value="Genomic_DNA"/>
</dbReference>
<protein>
    <recommendedName>
        <fullName evidence="1">DUF4939 domain-containing protein</fullName>
    </recommendedName>
</protein>
<sequence length="143" mass="15332">MPVFNTFPAASFMMLRDYRPLLYILQVPNGAHLRQNDAPCEIVSITVCLVTLLPHHYPSDQSKVGLVGALLSGTALAWFAPLLESQSPPLSNIPAFLTKLEATFGNTDKERTSAAKLGALQQGSKPASTCAAAFCLLTSLTEI</sequence>
<dbReference type="Proteomes" id="UP001479436">
    <property type="component" value="Unassembled WGS sequence"/>
</dbReference>
<dbReference type="InterPro" id="IPR032549">
    <property type="entry name" value="DUF4939"/>
</dbReference>
<evidence type="ECO:0000259" key="1">
    <source>
        <dbReference type="Pfam" id="PF16297"/>
    </source>
</evidence>
<feature type="domain" description="DUF4939" evidence="1">
    <location>
        <begin position="41"/>
        <end position="110"/>
    </location>
</feature>
<accession>A0ABR2WCH3</accession>
<proteinExistence type="predicted"/>
<name>A0ABR2WCH3_9FUNG</name>
<organism evidence="2 3">
    <name type="scientific">Basidiobolus ranarum</name>
    <dbReference type="NCBI Taxonomy" id="34480"/>
    <lineage>
        <taxon>Eukaryota</taxon>
        <taxon>Fungi</taxon>
        <taxon>Fungi incertae sedis</taxon>
        <taxon>Zoopagomycota</taxon>
        <taxon>Entomophthoromycotina</taxon>
        <taxon>Basidiobolomycetes</taxon>
        <taxon>Basidiobolales</taxon>
        <taxon>Basidiobolaceae</taxon>
        <taxon>Basidiobolus</taxon>
    </lineage>
</organism>
<gene>
    <name evidence="2" type="ORF">K7432_018180</name>
</gene>
<evidence type="ECO:0000313" key="2">
    <source>
        <dbReference type="EMBL" id="KAK9746598.1"/>
    </source>
</evidence>
<dbReference type="Pfam" id="PF16297">
    <property type="entry name" value="DUF4939"/>
    <property type="match status" value="1"/>
</dbReference>
<evidence type="ECO:0000313" key="3">
    <source>
        <dbReference type="Proteomes" id="UP001479436"/>
    </source>
</evidence>
<comment type="caution">
    <text evidence="2">The sequence shown here is derived from an EMBL/GenBank/DDBJ whole genome shotgun (WGS) entry which is preliminary data.</text>
</comment>